<proteinExistence type="predicted"/>
<dbReference type="EMBL" id="QMQV01000054">
    <property type="protein sequence ID" value="RLE48907.1"/>
    <property type="molecule type" value="Genomic_DNA"/>
</dbReference>
<organism evidence="2 3">
    <name type="scientific">Thermoproteota archaeon</name>
    <dbReference type="NCBI Taxonomy" id="2056631"/>
    <lineage>
        <taxon>Archaea</taxon>
        <taxon>Thermoproteota</taxon>
    </lineage>
</organism>
<evidence type="ECO:0000313" key="2">
    <source>
        <dbReference type="EMBL" id="RLE48907.1"/>
    </source>
</evidence>
<evidence type="ECO:0000313" key="3">
    <source>
        <dbReference type="Proteomes" id="UP000278475"/>
    </source>
</evidence>
<reference evidence="2 3" key="1">
    <citation type="submission" date="2018-06" db="EMBL/GenBank/DDBJ databases">
        <title>Extensive metabolic versatility and redundancy in microbially diverse, dynamic hydrothermal sediments.</title>
        <authorList>
            <person name="Dombrowski N."/>
            <person name="Teske A."/>
            <person name="Baker B.J."/>
        </authorList>
    </citation>
    <scope>NUCLEOTIDE SEQUENCE [LARGE SCALE GENOMIC DNA]</scope>
    <source>
        <strain evidence="2">B66_G16</strain>
    </source>
</reference>
<sequence>IKSRMPDGSPKYIEVKASKGEWSIRLTKAEYRFILDNPERTYVYVIANALKDPELHVVPGKSLKDMIPEITLETFDWKSRTQLRWKPLG</sequence>
<feature type="domain" description="Protein NO VEIN C-terminal" evidence="1">
    <location>
        <begin position="1"/>
        <end position="57"/>
    </location>
</feature>
<protein>
    <recommendedName>
        <fullName evidence="1">Protein NO VEIN C-terminal domain-containing protein</fullName>
    </recommendedName>
</protein>
<comment type="caution">
    <text evidence="2">The sequence shown here is derived from an EMBL/GenBank/DDBJ whole genome shotgun (WGS) entry which is preliminary data.</text>
</comment>
<dbReference type="Proteomes" id="UP000278475">
    <property type="component" value="Unassembled WGS sequence"/>
</dbReference>
<gene>
    <name evidence="2" type="ORF">DRJ31_06205</name>
</gene>
<dbReference type="Pfam" id="PF13020">
    <property type="entry name" value="NOV_C"/>
    <property type="match status" value="1"/>
</dbReference>
<feature type="non-terminal residue" evidence="2">
    <location>
        <position position="1"/>
    </location>
</feature>
<dbReference type="AlphaFoldDB" id="A0A497ENS6"/>
<name>A0A497ENS6_9CREN</name>
<evidence type="ECO:0000259" key="1">
    <source>
        <dbReference type="Pfam" id="PF13020"/>
    </source>
</evidence>
<accession>A0A497ENS6</accession>
<dbReference type="InterPro" id="IPR024975">
    <property type="entry name" value="NOV_C"/>
</dbReference>